<evidence type="ECO:0000313" key="21">
    <source>
        <dbReference type="Proteomes" id="UP000243819"/>
    </source>
</evidence>
<protein>
    <recommendedName>
        <fullName evidence="16">Adenosylcobinamide kinase</fullName>
        <ecNumber evidence="8">2.7.1.156</ecNumber>
        <ecNumber evidence="9">2.7.7.62</ecNumber>
    </recommendedName>
    <alternativeName>
        <fullName evidence="17">Adenosylcobinamide-phosphate guanylyltransferase</fullName>
    </alternativeName>
</protein>
<comment type="pathway">
    <text evidence="6">Cofactor biosynthesis; adenosylcobalamin biosynthesis; adenosylcobalamin from cob(II)yrinate a,c-diamide: step 5/7.</text>
</comment>
<keyword evidence="21" id="KW-1185">Reference proteome</keyword>
<evidence type="ECO:0000313" key="20">
    <source>
        <dbReference type="EMBL" id="SES87878.1"/>
    </source>
</evidence>
<keyword evidence="10" id="KW-0169">Cobalamin biosynthesis</keyword>
<evidence type="ECO:0000256" key="12">
    <source>
        <dbReference type="ARBA" id="ARBA00022741"/>
    </source>
</evidence>
<comment type="similarity">
    <text evidence="7">Belongs to the CobU/CobP family.</text>
</comment>
<keyword evidence="15 19" id="KW-0342">GTP-binding</keyword>
<dbReference type="PANTHER" id="PTHR34848">
    <property type="match status" value="1"/>
</dbReference>
<evidence type="ECO:0000256" key="13">
    <source>
        <dbReference type="ARBA" id="ARBA00022777"/>
    </source>
</evidence>
<comment type="catalytic activity">
    <reaction evidence="1">
        <text>adenosylcob(III)inamide + ATP = adenosylcob(III)inamide phosphate + ADP + H(+)</text>
        <dbReference type="Rhea" id="RHEA:15769"/>
        <dbReference type="ChEBI" id="CHEBI:2480"/>
        <dbReference type="ChEBI" id="CHEBI:15378"/>
        <dbReference type="ChEBI" id="CHEBI:30616"/>
        <dbReference type="ChEBI" id="CHEBI:58502"/>
        <dbReference type="ChEBI" id="CHEBI:456216"/>
        <dbReference type="EC" id="2.7.1.156"/>
    </reaction>
</comment>
<evidence type="ECO:0000256" key="19">
    <source>
        <dbReference type="PIRSR" id="PIRSR006135-2"/>
    </source>
</evidence>
<evidence type="ECO:0000256" key="15">
    <source>
        <dbReference type="ARBA" id="ARBA00023134"/>
    </source>
</evidence>
<evidence type="ECO:0000256" key="6">
    <source>
        <dbReference type="ARBA" id="ARBA00005159"/>
    </source>
</evidence>
<evidence type="ECO:0000256" key="7">
    <source>
        <dbReference type="ARBA" id="ARBA00007490"/>
    </source>
</evidence>
<dbReference type="GO" id="GO:0008820">
    <property type="term" value="F:cobinamide phosphate guanylyltransferase activity"/>
    <property type="evidence" value="ECO:0007669"/>
    <property type="project" value="UniProtKB-EC"/>
</dbReference>
<evidence type="ECO:0000256" key="16">
    <source>
        <dbReference type="ARBA" id="ARBA00029570"/>
    </source>
</evidence>
<dbReference type="GO" id="GO:0043752">
    <property type="term" value="F:adenosylcobinamide kinase activity"/>
    <property type="evidence" value="ECO:0007669"/>
    <property type="project" value="UniProtKB-EC"/>
</dbReference>
<evidence type="ECO:0000256" key="11">
    <source>
        <dbReference type="ARBA" id="ARBA00022679"/>
    </source>
</evidence>
<evidence type="ECO:0000256" key="2">
    <source>
        <dbReference type="ARBA" id="ARBA00000711"/>
    </source>
</evidence>
<dbReference type="InterPro" id="IPR027417">
    <property type="entry name" value="P-loop_NTPase"/>
</dbReference>
<dbReference type="SUPFAM" id="SSF52540">
    <property type="entry name" value="P-loop containing nucleoside triphosphate hydrolases"/>
    <property type="match status" value="1"/>
</dbReference>
<dbReference type="EMBL" id="FOIF01000016">
    <property type="protein sequence ID" value="SES87878.1"/>
    <property type="molecule type" value="Genomic_DNA"/>
</dbReference>
<dbReference type="GO" id="GO:0005525">
    <property type="term" value="F:GTP binding"/>
    <property type="evidence" value="ECO:0007669"/>
    <property type="project" value="UniProtKB-KW"/>
</dbReference>
<evidence type="ECO:0000256" key="4">
    <source>
        <dbReference type="ARBA" id="ARBA00003889"/>
    </source>
</evidence>
<name>A0A1I0A2H6_9FIRM</name>
<dbReference type="Gene3D" id="3.40.50.300">
    <property type="entry name" value="P-loop containing nucleotide triphosphate hydrolases"/>
    <property type="match status" value="1"/>
</dbReference>
<evidence type="ECO:0000256" key="3">
    <source>
        <dbReference type="ARBA" id="ARBA00001522"/>
    </source>
</evidence>
<dbReference type="NCBIfam" id="NF004469">
    <property type="entry name" value="PRK05800.1"/>
    <property type="match status" value="1"/>
</dbReference>
<dbReference type="EC" id="2.7.7.62" evidence="9"/>
<dbReference type="Pfam" id="PF02283">
    <property type="entry name" value="CobU"/>
    <property type="match status" value="1"/>
</dbReference>
<reference evidence="21" key="1">
    <citation type="submission" date="2016-10" db="EMBL/GenBank/DDBJ databases">
        <authorList>
            <person name="Varghese N."/>
            <person name="Submissions S."/>
        </authorList>
    </citation>
    <scope>NUCLEOTIDE SEQUENCE [LARGE SCALE GENOMIC DNA]</scope>
    <source>
        <strain evidence="21">DSM 13577</strain>
    </source>
</reference>
<feature type="binding site" evidence="19">
    <location>
        <position position="62"/>
    </location>
    <ligand>
        <name>GTP</name>
        <dbReference type="ChEBI" id="CHEBI:37565"/>
    </ligand>
</feature>
<dbReference type="UniPathway" id="UPA00148">
    <property type="reaction ID" value="UER00236"/>
</dbReference>
<dbReference type="GO" id="GO:0005524">
    <property type="term" value="F:ATP binding"/>
    <property type="evidence" value="ECO:0007669"/>
    <property type="project" value="UniProtKB-KW"/>
</dbReference>
<accession>A0A1I0A2H6</accession>
<dbReference type="AlphaFoldDB" id="A0A1I0A2H6"/>
<keyword evidence="13 20" id="KW-0418">Kinase</keyword>
<evidence type="ECO:0000256" key="1">
    <source>
        <dbReference type="ARBA" id="ARBA00000312"/>
    </source>
</evidence>
<feature type="binding site" evidence="19">
    <location>
        <position position="83"/>
    </location>
    <ligand>
        <name>GTP</name>
        <dbReference type="ChEBI" id="CHEBI:37565"/>
    </ligand>
</feature>
<evidence type="ECO:0000256" key="10">
    <source>
        <dbReference type="ARBA" id="ARBA00022573"/>
    </source>
</evidence>
<comment type="catalytic activity">
    <reaction evidence="3">
        <text>adenosylcob(III)inamide + GTP = adenosylcob(III)inamide phosphate + GDP + H(+)</text>
        <dbReference type="Rhea" id="RHEA:15765"/>
        <dbReference type="ChEBI" id="CHEBI:2480"/>
        <dbReference type="ChEBI" id="CHEBI:15378"/>
        <dbReference type="ChEBI" id="CHEBI:37565"/>
        <dbReference type="ChEBI" id="CHEBI:58189"/>
        <dbReference type="ChEBI" id="CHEBI:58502"/>
        <dbReference type="EC" id="2.7.1.156"/>
    </reaction>
</comment>
<keyword evidence="20" id="KW-0548">Nucleotidyltransferase</keyword>
<proteinExistence type="inferred from homology"/>
<dbReference type="EC" id="2.7.1.156" evidence="8"/>
<evidence type="ECO:0000256" key="8">
    <source>
        <dbReference type="ARBA" id="ARBA00012016"/>
    </source>
</evidence>
<comment type="pathway">
    <text evidence="5">Cofactor biosynthesis; adenosylcobalamin biosynthesis; adenosylcobalamin from cob(II)yrinate a,c-diamide: step 6/7.</text>
</comment>
<dbReference type="CDD" id="cd00544">
    <property type="entry name" value="CobU"/>
    <property type="match status" value="1"/>
</dbReference>
<evidence type="ECO:0000256" key="14">
    <source>
        <dbReference type="ARBA" id="ARBA00022840"/>
    </source>
</evidence>
<feature type="active site" description="GMP-histidine intermediate" evidence="18">
    <location>
        <position position="50"/>
    </location>
</feature>
<organism evidence="20 21">
    <name type="scientific">Anaerobranca gottschalkii DSM 13577</name>
    <dbReference type="NCBI Taxonomy" id="1120990"/>
    <lineage>
        <taxon>Bacteria</taxon>
        <taxon>Bacillati</taxon>
        <taxon>Bacillota</taxon>
        <taxon>Clostridia</taxon>
        <taxon>Eubacteriales</taxon>
        <taxon>Proteinivoracaceae</taxon>
        <taxon>Anaerobranca</taxon>
    </lineage>
</organism>
<gene>
    <name evidence="20" type="ORF">SAMN03080614_10165</name>
</gene>
<evidence type="ECO:0000256" key="17">
    <source>
        <dbReference type="ARBA" id="ARBA00030571"/>
    </source>
</evidence>
<evidence type="ECO:0000256" key="18">
    <source>
        <dbReference type="PIRSR" id="PIRSR006135-1"/>
    </source>
</evidence>
<sequence>MGKIIIITGGARSGKSSFAEKLAKGYGHKVLYIGTAIPLDEEMAERIKKHQLIRDKNWDTYEGYQNFGKLTEILGEYQCVLLDCVTVMLTNIMYSYPEFTEEKTEREVFEKIEEKCKRELDILIDNSKKMNIPLILVTNELGWGIVPENPLVRIFRDMAGRINQYIAKKGEEVYLMISGIPLKVKGR</sequence>
<dbReference type="OrthoDB" id="9799422at2"/>
<keyword evidence="12 19" id="KW-0547">Nucleotide-binding</keyword>
<dbReference type="STRING" id="1120990.SAMN03080614_10165"/>
<comment type="catalytic activity">
    <reaction evidence="2">
        <text>adenosylcob(III)inamide phosphate + GTP + H(+) = adenosylcob(III)inamide-GDP + diphosphate</text>
        <dbReference type="Rhea" id="RHEA:22712"/>
        <dbReference type="ChEBI" id="CHEBI:15378"/>
        <dbReference type="ChEBI" id="CHEBI:33019"/>
        <dbReference type="ChEBI" id="CHEBI:37565"/>
        <dbReference type="ChEBI" id="CHEBI:58502"/>
        <dbReference type="ChEBI" id="CHEBI:60487"/>
        <dbReference type="EC" id="2.7.7.62"/>
    </reaction>
</comment>
<feature type="binding site" evidence="19">
    <location>
        <begin position="9"/>
        <end position="16"/>
    </location>
    <ligand>
        <name>GTP</name>
        <dbReference type="ChEBI" id="CHEBI:37565"/>
    </ligand>
</feature>
<dbReference type="GO" id="GO:0009236">
    <property type="term" value="P:cobalamin biosynthetic process"/>
    <property type="evidence" value="ECO:0007669"/>
    <property type="project" value="UniProtKB-UniPathway"/>
</dbReference>
<dbReference type="PIRSF" id="PIRSF006135">
    <property type="entry name" value="CobU"/>
    <property type="match status" value="1"/>
</dbReference>
<comment type="function">
    <text evidence="4">Catalyzes ATP-dependent phosphorylation of adenosylcobinamide and addition of GMP to adenosylcobinamide phosphate.</text>
</comment>
<evidence type="ECO:0000256" key="9">
    <source>
        <dbReference type="ARBA" id="ARBA00012523"/>
    </source>
</evidence>
<keyword evidence="14" id="KW-0067">ATP-binding</keyword>
<evidence type="ECO:0000256" key="5">
    <source>
        <dbReference type="ARBA" id="ARBA00004692"/>
    </source>
</evidence>
<keyword evidence="11 20" id="KW-0808">Transferase</keyword>
<dbReference type="Proteomes" id="UP000243819">
    <property type="component" value="Unassembled WGS sequence"/>
</dbReference>
<dbReference type="RefSeq" id="WP_091350107.1">
    <property type="nucleotide sequence ID" value="NZ_FOIF01000016.1"/>
</dbReference>
<dbReference type="InterPro" id="IPR003203">
    <property type="entry name" value="CobU/CobP"/>
</dbReference>
<dbReference type="PANTHER" id="PTHR34848:SF1">
    <property type="entry name" value="BIFUNCTIONAL ADENOSYLCOBALAMIN BIOSYNTHESIS PROTEIN COBU"/>
    <property type="match status" value="1"/>
</dbReference>